<dbReference type="CDD" id="cd08898">
    <property type="entry name" value="SRPBCC_CalC_Aha1-like_5"/>
    <property type="match status" value="1"/>
</dbReference>
<evidence type="ECO:0000313" key="4">
    <source>
        <dbReference type="Proteomes" id="UP000541185"/>
    </source>
</evidence>
<protein>
    <submittedName>
        <fullName evidence="3">Vanillate O-demethylase oxidoreductase VanB</fullName>
    </submittedName>
</protein>
<keyword evidence="3" id="KW-0489">Methyltransferase</keyword>
<keyword evidence="4" id="KW-1185">Reference proteome</keyword>
<dbReference type="Gene3D" id="3.30.530.20">
    <property type="match status" value="1"/>
</dbReference>
<gene>
    <name evidence="3" type="ORF">HHL11_14600</name>
</gene>
<name>A0A848H2D6_9BURK</name>
<dbReference type="EMBL" id="JABBFX010000001">
    <property type="protein sequence ID" value="NML44985.1"/>
    <property type="molecule type" value="Genomic_DNA"/>
</dbReference>
<dbReference type="SUPFAM" id="SSF55961">
    <property type="entry name" value="Bet v1-like"/>
    <property type="match status" value="1"/>
</dbReference>
<dbReference type="GO" id="GO:0008168">
    <property type="term" value="F:methyltransferase activity"/>
    <property type="evidence" value="ECO:0007669"/>
    <property type="project" value="UniProtKB-KW"/>
</dbReference>
<comment type="caution">
    <text evidence="3">The sequence shown here is derived from an EMBL/GenBank/DDBJ whole genome shotgun (WGS) entry which is preliminary data.</text>
</comment>
<dbReference type="InterPro" id="IPR023393">
    <property type="entry name" value="START-like_dom_sf"/>
</dbReference>
<evidence type="ECO:0000259" key="2">
    <source>
        <dbReference type="Pfam" id="PF08327"/>
    </source>
</evidence>
<dbReference type="InterPro" id="IPR013538">
    <property type="entry name" value="ASHA1/2-like_C"/>
</dbReference>
<sequence>MGSSETDRIERSIVIDAPRARVWRALADAPEFGTWFGARLQGQRFAPGQRARGSITYPGYEHIFFDVVIQRMEPEKLLSWHWHPYAVEPGVDYASETPTLVTFTLEDAPGGGTLLKVVESGFDQVPPARRALAFRMNSGGWDAQVENIRGHVAKG</sequence>
<organism evidence="3 4">
    <name type="scientific">Ramlibacter agri</name>
    <dbReference type="NCBI Taxonomy" id="2728837"/>
    <lineage>
        <taxon>Bacteria</taxon>
        <taxon>Pseudomonadati</taxon>
        <taxon>Pseudomonadota</taxon>
        <taxon>Betaproteobacteria</taxon>
        <taxon>Burkholderiales</taxon>
        <taxon>Comamonadaceae</taxon>
        <taxon>Ramlibacter</taxon>
    </lineage>
</organism>
<reference evidence="3 4" key="1">
    <citation type="submission" date="2020-04" db="EMBL/GenBank/DDBJ databases">
        <title>Ramlibacter sp. G-1-2-2 isolated from soil.</title>
        <authorList>
            <person name="Dahal R.H."/>
        </authorList>
    </citation>
    <scope>NUCLEOTIDE SEQUENCE [LARGE SCALE GENOMIC DNA]</scope>
    <source>
        <strain evidence="3 4">G-1-2-2</strain>
    </source>
</reference>
<dbReference type="Pfam" id="PF08327">
    <property type="entry name" value="AHSA1"/>
    <property type="match status" value="1"/>
</dbReference>
<dbReference type="Proteomes" id="UP000541185">
    <property type="component" value="Unassembled WGS sequence"/>
</dbReference>
<dbReference type="GO" id="GO:0032259">
    <property type="term" value="P:methylation"/>
    <property type="evidence" value="ECO:0007669"/>
    <property type="project" value="UniProtKB-KW"/>
</dbReference>
<keyword evidence="3" id="KW-0808">Transferase</keyword>
<accession>A0A848H2D6</accession>
<dbReference type="RefSeq" id="WP_169419081.1">
    <property type="nucleotide sequence ID" value="NZ_JABBFX010000001.1"/>
</dbReference>
<evidence type="ECO:0000256" key="1">
    <source>
        <dbReference type="ARBA" id="ARBA00006817"/>
    </source>
</evidence>
<feature type="domain" description="Activator of Hsp90 ATPase homologue 1/2-like C-terminal" evidence="2">
    <location>
        <begin position="16"/>
        <end position="150"/>
    </location>
</feature>
<comment type="similarity">
    <text evidence="1">Belongs to the AHA1 family.</text>
</comment>
<proteinExistence type="inferred from homology"/>
<evidence type="ECO:0000313" key="3">
    <source>
        <dbReference type="EMBL" id="NML44985.1"/>
    </source>
</evidence>
<dbReference type="AlphaFoldDB" id="A0A848H2D6"/>